<protein>
    <submittedName>
        <fullName evidence="1">Uncharacterized protein</fullName>
    </submittedName>
</protein>
<dbReference type="Proteomes" id="UP001059596">
    <property type="component" value="Unassembled WGS sequence"/>
</dbReference>
<organism evidence="1 2">
    <name type="scientific">Drosophila gunungcola</name>
    <name type="common">fruit fly</name>
    <dbReference type="NCBI Taxonomy" id="103775"/>
    <lineage>
        <taxon>Eukaryota</taxon>
        <taxon>Metazoa</taxon>
        <taxon>Ecdysozoa</taxon>
        <taxon>Arthropoda</taxon>
        <taxon>Hexapoda</taxon>
        <taxon>Insecta</taxon>
        <taxon>Pterygota</taxon>
        <taxon>Neoptera</taxon>
        <taxon>Endopterygota</taxon>
        <taxon>Diptera</taxon>
        <taxon>Brachycera</taxon>
        <taxon>Muscomorpha</taxon>
        <taxon>Ephydroidea</taxon>
        <taxon>Drosophilidae</taxon>
        <taxon>Drosophila</taxon>
        <taxon>Sophophora</taxon>
    </lineage>
</organism>
<reference evidence="1" key="1">
    <citation type="journal article" date="2023" name="Genome Biol. Evol.">
        <title>Long-read-based Genome Assembly of Drosophila gunungcola Reveals Fewer Chemosensory Genes in Flower-breeding Species.</title>
        <authorList>
            <person name="Negi A."/>
            <person name="Liao B.Y."/>
            <person name="Yeh S.D."/>
        </authorList>
    </citation>
    <scope>NUCLEOTIDE SEQUENCE</scope>
    <source>
        <strain evidence="1">Sukarami</strain>
    </source>
</reference>
<keyword evidence="2" id="KW-1185">Reference proteome</keyword>
<sequence>MGSTKVCHFFGSKTEVAAPYATPLPPKTVEPQYIIWKRFA</sequence>
<comment type="caution">
    <text evidence="1">The sequence shown here is derived from an EMBL/GenBank/DDBJ whole genome shotgun (WGS) entry which is preliminary data.</text>
</comment>
<dbReference type="AlphaFoldDB" id="A0A9P9YR66"/>
<evidence type="ECO:0000313" key="1">
    <source>
        <dbReference type="EMBL" id="KAI8041562.1"/>
    </source>
</evidence>
<name>A0A9P9YR66_9MUSC</name>
<dbReference type="EMBL" id="JAMKOV010000003">
    <property type="protein sequence ID" value="KAI8041562.1"/>
    <property type="molecule type" value="Genomic_DNA"/>
</dbReference>
<proteinExistence type="predicted"/>
<evidence type="ECO:0000313" key="2">
    <source>
        <dbReference type="Proteomes" id="UP001059596"/>
    </source>
</evidence>
<feature type="non-terminal residue" evidence="1">
    <location>
        <position position="40"/>
    </location>
</feature>
<gene>
    <name evidence="1" type="ORF">M5D96_005827</name>
</gene>
<accession>A0A9P9YR66</accession>